<comment type="caution">
    <text evidence="1">The sequence shown here is derived from an EMBL/GenBank/DDBJ whole genome shotgun (WGS) entry which is preliminary data.</text>
</comment>
<evidence type="ECO:0000313" key="2">
    <source>
        <dbReference type="Proteomes" id="UP001150603"/>
    </source>
</evidence>
<protein>
    <submittedName>
        <fullName evidence="1">Uncharacterized protein</fullName>
    </submittedName>
</protein>
<proteinExistence type="predicted"/>
<evidence type="ECO:0000313" key="1">
    <source>
        <dbReference type="EMBL" id="KAJ1938699.1"/>
    </source>
</evidence>
<accession>A0ACC1J5S7</accession>
<reference evidence="1" key="1">
    <citation type="submission" date="2022-07" db="EMBL/GenBank/DDBJ databases">
        <title>Phylogenomic reconstructions and comparative analyses of Kickxellomycotina fungi.</title>
        <authorList>
            <person name="Reynolds N.K."/>
            <person name="Stajich J.E."/>
            <person name="Barry K."/>
            <person name="Grigoriev I.V."/>
            <person name="Crous P."/>
            <person name="Smith M.E."/>
        </authorList>
    </citation>
    <scope>NUCLEOTIDE SEQUENCE</scope>
    <source>
        <strain evidence="1">NRRL 5244</strain>
    </source>
</reference>
<dbReference type="Proteomes" id="UP001150603">
    <property type="component" value="Unassembled WGS sequence"/>
</dbReference>
<feature type="non-terminal residue" evidence="1">
    <location>
        <position position="88"/>
    </location>
</feature>
<gene>
    <name evidence="1" type="ORF">FBU59_004360</name>
</gene>
<organism evidence="1 2">
    <name type="scientific">Linderina macrospora</name>
    <dbReference type="NCBI Taxonomy" id="4868"/>
    <lineage>
        <taxon>Eukaryota</taxon>
        <taxon>Fungi</taxon>
        <taxon>Fungi incertae sedis</taxon>
        <taxon>Zoopagomycota</taxon>
        <taxon>Kickxellomycotina</taxon>
        <taxon>Kickxellomycetes</taxon>
        <taxon>Kickxellales</taxon>
        <taxon>Kickxellaceae</taxon>
        <taxon>Linderina</taxon>
    </lineage>
</organism>
<dbReference type="EMBL" id="JANBPW010003085">
    <property type="protein sequence ID" value="KAJ1938699.1"/>
    <property type="molecule type" value="Genomic_DNA"/>
</dbReference>
<name>A0ACC1J5S7_9FUNG</name>
<keyword evidence="2" id="KW-1185">Reference proteome</keyword>
<sequence>MSSAALNELPQRASTLGGFPQVQQLAKSYPALLKRNWIEGVVDNEPLLPVGVFMTLHALRIAYEVRKGAQVRGRRPLVQEVLTMLTFS</sequence>